<evidence type="ECO:0000313" key="7">
    <source>
        <dbReference type="Proteomes" id="UP000436692"/>
    </source>
</evidence>
<dbReference type="EMBL" id="WPHM01000024">
    <property type="protein sequence ID" value="MUZ60941.1"/>
    <property type="molecule type" value="Genomic_DNA"/>
</dbReference>
<dbReference type="InterPro" id="IPR001789">
    <property type="entry name" value="Sig_transdc_resp-reg_receiver"/>
</dbReference>
<dbReference type="SMART" id="SM00448">
    <property type="entry name" value="REC"/>
    <property type="match status" value="1"/>
</dbReference>
<organism evidence="6 7">
    <name type="scientific">Agrobacterium vitis</name>
    <name type="common">Rhizobium vitis</name>
    <dbReference type="NCBI Taxonomy" id="373"/>
    <lineage>
        <taxon>Bacteria</taxon>
        <taxon>Pseudomonadati</taxon>
        <taxon>Pseudomonadota</taxon>
        <taxon>Alphaproteobacteria</taxon>
        <taxon>Hyphomicrobiales</taxon>
        <taxon>Rhizobiaceae</taxon>
        <taxon>Rhizobium/Agrobacterium group</taxon>
        <taxon>Agrobacterium</taxon>
    </lineage>
</organism>
<feature type="modified residue" description="4-aspartylphosphate" evidence="4">
    <location>
        <position position="61"/>
    </location>
</feature>
<dbReference type="RefSeq" id="WP_156551542.1">
    <property type="nucleotide sequence ID" value="NZ_JABAEJ010000023.1"/>
</dbReference>
<sequence>MGQSLDRRRVAVLVVEDEPLLLMDAMDMIEDAGFTAYGAGNADDAIHLMEKHPDIRVLFTDVHMPGSMNGFNLARAVRDRWPPVSIILASAHVNVTDEKVPENGLFFAKPYPPATVVKALKAIAEHVTQFG</sequence>
<evidence type="ECO:0000256" key="1">
    <source>
        <dbReference type="ARBA" id="ARBA00022553"/>
    </source>
</evidence>
<dbReference type="AlphaFoldDB" id="A0AAE4WGY3"/>
<evidence type="ECO:0000256" key="2">
    <source>
        <dbReference type="ARBA" id="ARBA00023015"/>
    </source>
</evidence>
<dbReference type="Proteomes" id="UP000436692">
    <property type="component" value="Unassembled WGS sequence"/>
</dbReference>
<evidence type="ECO:0000256" key="4">
    <source>
        <dbReference type="PROSITE-ProRule" id="PRU00169"/>
    </source>
</evidence>
<dbReference type="Pfam" id="PF00072">
    <property type="entry name" value="Response_reg"/>
    <property type="match status" value="1"/>
</dbReference>
<dbReference type="PROSITE" id="PS50110">
    <property type="entry name" value="RESPONSE_REGULATORY"/>
    <property type="match status" value="1"/>
</dbReference>
<gene>
    <name evidence="6" type="ORF">GOZ95_26290</name>
</gene>
<evidence type="ECO:0000313" key="6">
    <source>
        <dbReference type="EMBL" id="MUZ60941.1"/>
    </source>
</evidence>
<dbReference type="PANTHER" id="PTHR44591:SF3">
    <property type="entry name" value="RESPONSE REGULATORY DOMAIN-CONTAINING PROTEIN"/>
    <property type="match status" value="1"/>
</dbReference>
<dbReference type="InterPro" id="IPR011006">
    <property type="entry name" value="CheY-like_superfamily"/>
</dbReference>
<proteinExistence type="predicted"/>
<accession>A0AAE4WGY3</accession>
<feature type="domain" description="Response regulatory" evidence="5">
    <location>
        <begin position="11"/>
        <end position="124"/>
    </location>
</feature>
<name>A0AAE4WGY3_AGRVI</name>
<reference evidence="6 7" key="1">
    <citation type="submission" date="2019-12" db="EMBL/GenBank/DDBJ databases">
        <title>Whole-genome sequencing of Allorhizobium vitis.</title>
        <authorList>
            <person name="Gan H.M."/>
            <person name="Szegedi E."/>
            <person name="Burr T."/>
            <person name="Savka M.A."/>
        </authorList>
    </citation>
    <scope>NUCLEOTIDE SEQUENCE [LARGE SCALE GENOMIC DNA]</scope>
    <source>
        <strain evidence="6 7">CG989</strain>
    </source>
</reference>
<dbReference type="SUPFAM" id="SSF52172">
    <property type="entry name" value="CheY-like"/>
    <property type="match status" value="1"/>
</dbReference>
<evidence type="ECO:0000259" key="5">
    <source>
        <dbReference type="PROSITE" id="PS50110"/>
    </source>
</evidence>
<keyword evidence="1 4" id="KW-0597">Phosphoprotein</keyword>
<comment type="caution">
    <text evidence="6">The sequence shown here is derived from an EMBL/GenBank/DDBJ whole genome shotgun (WGS) entry which is preliminary data.</text>
</comment>
<dbReference type="PANTHER" id="PTHR44591">
    <property type="entry name" value="STRESS RESPONSE REGULATOR PROTEIN 1"/>
    <property type="match status" value="1"/>
</dbReference>
<keyword evidence="3" id="KW-0804">Transcription</keyword>
<evidence type="ECO:0000256" key="3">
    <source>
        <dbReference type="ARBA" id="ARBA00023163"/>
    </source>
</evidence>
<dbReference type="GO" id="GO:0000160">
    <property type="term" value="P:phosphorelay signal transduction system"/>
    <property type="evidence" value="ECO:0007669"/>
    <property type="project" value="InterPro"/>
</dbReference>
<dbReference type="Gene3D" id="3.40.50.2300">
    <property type="match status" value="1"/>
</dbReference>
<protein>
    <submittedName>
        <fullName evidence="6">Response regulator</fullName>
    </submittedName>
</protein>
<keyword evidence="2" id="KW-0805">Transcription regulation</keyword>
<dbReference type="InterPro" id="IPR050595">
    <property type="entry name" value="Bact_response_regulator"/>
</dbReference>